<dbReference type="OrthoDB" id="1756041at2"/>
<dbReference type="AlphaFoldDB" id="A0A0B3W4X3"/>
<feature type="compositionally biased region" description="Polar residues" evidence="1">
    <location>
        <begin position="14"/>
        <end position="25"/>
    </location>
</feature>
<keyword evidence="3" id="KW-1185">Reference proteome</keyword>
<gene>
    <name evidence="2" type="ORF">QX51_08415</name>
</gene>
<evidence type="ECO:0000256" key="1">
    <source>
        <dbReference type="SAM" id="MobiDB-lite"/>
    </source>
</evidence>
<dbReference type="EMBL" id="JWHR01000075">
    <property type="protein sequence ID" value="KHS57467.1"/>
    <property type="molecule type" value="Genomic_DNA"/>
</dbReference>
<dbReference type="RefSeq" id="WP_039679469.1">
    <property type="nucleotide sequence ID" value="NZ_JAWGXO010000008.1"/>
</dbReference>
<sequence length="87" mass="9767">MSHRNNDVFRNKPQFETNPTLNKSLTPDVPTFKSNAMDNQGFAPLNNCSNGCCGNHQKAHKEESDYKCCNGKHADGHKHEGCHCNHK</sequence>
<name>A0A0B3W4X3_9FIRM</name>
<dbReference type="Proteomes" id="UP000031189">
    <property type="component" value="Unassembled WGS sequence"/>
</dbReference>
<evidence type="ECO:0000313" key="2">
    <source>
        <dbReference type="EMBL" id="KHS57467.1"/>
    </source>
</evidence>
<proteinExistence type="predicted"/>
<accession>A0A0B3W4X3</accession>
<evidence type="ECO:0000313" key="3">
    <source>
        <dbReference type="Proteomes" id="UP000031189"/>
    </source>
</evidence>
<comment type="caution">
    <text evidence="2">The sequence shown here is derived from an EMBL/GenBank/DDBJ whole genome shotgun (WGS) entry which is preliminary data.</text>
</comment>
<protein>
    <submittedName>
        <fullName evidence="2">Uncharacterized protein</fullName>
    </submittedName>
</protein>
<reference evidence="2 3" key="1">
    <citation type="submission" date="2014-12" db="EMBL/GenBank/DDBJ databases">
        <title>Draft genome sequence of Terrisporobacter sp. 08-306576, isolated from the blood culture of a bacteremia patient.</title>
        <authorList>
            <person name="Lund L.C."/>
            <person name="Sydenham T.V."/>
            <person name="Hogh S.V."/>
            <person name="Skov M.N."/>
            <person name="Kemp M."/>
            <person name="Justesen U.S."/>
        </authorList>
    </citation>
    <scope>NUCLEOTIDE SEQUENCE [LARGE SCALE GENOMIC DNA]</scope>
    <source>
        <strain evidence="2 3">08-306576</strain>
    </source>
</reference>
<organism evidence="2 3">
    <name type="scientific">Terrisporobacter othiniensis</name>
    <dbReference type="NCBI Taxonomy" id="1577792"/>
    <lineage>
        <taxon>Bacteria</taxon>
        <taxon>Bacillati</taxon>
        <taxon>Bacillota</taxon>
        <taxon>Clostridia</taxon>
        <taxon>Peptostreptococcales</taxon>
        <taxon>Peptostreptococcaceae</taxon>
        <taxon>Terrisporobacter</taxon>
    </lineage>
</organism>
<feature type="compositionally biased region" description="Basic and acidic residues" evidence="1">
    <location>
        <begin position="1"/>
        <end position="10"/>
    </location>
</feature>
<feature type="region of interest" description="Disordered" evidence="1">
    <location>
        <begin position="1"/>
        <end position="36"/>
    </location>
</feature>
<dbReference type="STRING" id="1577792.QX51_08415"/>